<dbReference type="InterPro" id="IPR027806">
    <property type="entry name" value="HARBI1_dom"/>
</dbReference>
<gene>
    <name evidence="9" type="ORF">Slati_0126900</name>
</gene>
<dbReference type="PANTHER" id="PTHR22930">
    <property type="match status" value="1"/>
</dbReference>
<dbReference type="GO" id="GO:0016787">
    <property type="term" value="F:hydrolase activity"/>
    <property type="evidence" value="ECO:0007669"/>
    <property type="project" value="UniProtKB-KW"/>
</dbReference>
<protein>
    <recommendedName>
        <fullName evidence="8">DDE Tnp4 domain-containing protein</fullName>
    </recommendedName>
</protein>
<comment type="caution">
    <text evidence="9">The sequence shown here is derived from an EMBL/GenBank/DDBJ whole genome shotgun (WGS) entry which is preliminary data.</text>
</comment>
<evidence type="ECO:0000259" key="8">
    <source>
        <dbReference type="Pfam" id="PF13359"/>
    </source>
</evidence>
<evidence type="ECO:0000313" key="9">
    <source>
        <dbReference type="EMBL" id="KAL0462393.1"/>
    </source>
</evidence>
<dbReference type="AlphaFoldDB" id="A0AAW2Y9F6"/>
<comment type="subcellular location">
    <subcellularLocation>
        <location evidence="2">Nucleus</location>
    </subcellularLocation>
</comment>
<dbReference type="GO" id="GO:0005634">
    <property type="term" value="C:nucleus"/>
    <property type="evidence" value="ECO:0007669"/>
    <property type="project" value="UniProtKB-SubCell"/>
</dbReference>
<dbReference type="PANTHER" id="PTHR22930:SF281">
    <property type="entry name" value="NUCLEASE"/>
    <property type="match status" value="1"/>
</dbReference>
<accession>A0AAW2Y9F6</accession>
<comment type="similarity">
    <text evidence="3">Belongs to the HARBI1 family.</text>
</comment>
<evidence type="ECO:0000256" key="6">
    <source>
        <dbReference type="ARBA" id="ARBA00022801"/>
    </source>
</evidence>
<keyword evidence="7" id="KW-0539">Nucleus</keyword>
<evidence type="ECO:0000256" key="7">
    <source>
        <dbReference type="ARBA" id="ARBA00023242"/>
    </source>
</evidence>
<evidence type="ECO:0000256" key="4">
    <source>
        <dbReference type="ARBA" id="ARBA00022722"/>
    </source>
</evidence>
<dbReference type="EMBL" id="JACGWN010000001">
    <property type="protein sequence ID" value="KAL0462393.1"/>
    <property type="molecule type" value="Genomic_DNA"/>
</dbReference>
<feature type="domain" description="DDE Tnp4" evidence="8">
    <location>
        <begin position="51"/>
        <end position="108"/>
    </location>
</feature>
<comment type="cofactor">
    <cofactor evidence="1">
        <name>a divalent metal cation</name>
        <dbReference type="ChEBI" id="CHEBI:60240"/>
    </cofactor>
</comment>
<evidence type="ECO:0000256" key="5">
    <source>
        <dbReference type="ARBA" id="ARBA00022723"/>
    </source>
</evidence>
<evidence type="ECO:0000256" key="2">
    <source>
        <dbReference type="ARBA" id="ARBA00004123"/>
    </source>
</evidence>
<dbReference type="InterPro" id="IPR045249">
    <property type="entry name" value="HARBI1-like"/>
</dbReference>
<sequence length="173" mass="19566">MRSGRTISMCFHRVFNSVCKLYETFFARPVPIGADCVDSRWRWFKGCLGALDGTYIDVRVPDEDKGRFRTRKGHISVNVLGVCNMNMQFIYVLTGWEGSAADSRVLHDAVTRPGGLRVPTDFPIRIMSRFEDEGSSTHRRRGSGREKFGTRRTWSVKEEQTLVNGLKSLGVSG</sequence>
<name>A0AAW2Y9F6_9LAMI</name>
<evidence type="ECO:0000256" key="1">
    <source>
        <dbReference type="ARBA" id="ARBA00001968"/>
    </source>
</evidence>
<dbReference type="GO" id="GO:0046872">
    <property type="term" value="F:metal ion binding"/>
    <property type="evidence" value="ECO:0007669"/>
    <property type="project" value="UniProtKB-KW"/>
</dbReference>
<reference evidence="9" key="1">
    <citation type="submission" date="2020-06" db="EMBL/GenBank/DDBJ databases">
        <authorList>
            <person name="Li T."/>
            <person name="Hu X."/>
            <person name="Zhang T."/>
            <person name="Song X."/>
            <person name="Zhang H."/>
            <person name="Dai N."/>
            <person name="Sheng W."/>
            <person name="Hou X."/>
            <person name="Wei L."/>
        </authorList>
    </citation>
    <scope>NUCLEOTIDE SEQUENCE</scope>
    <source>
        <strain evidence="9">KEN1</strain>
        <tissue evidence="9">Leaf</tissue>
    </source>
</reference>
<keyword evidence="5" id="KW-0479">Metal-binding</keyword>
<reference evidence="9" key="2">
    <citation type="journal article" date="2024" name="Plant">
        <title>Genomic evolution and insights into agronomic trait innovations of Sesamum species.</title>
        <authorList>
            <person name="Miao H."/>
            <person name="Wang L."/>
            <person name="Qu L."/>
            <person name="Liu H."/>
            <person name="Sun Y."/>
            <person name="Le M."/>
            <person name="Wang Q."/>
            <person name="Wei S."/>
            <person name="Zheng Y."/>
            <person name="Lin W."/>
            <person name="Duan Y."/>
            <person name="Cao H."/>
            <person name="Xiong S."/>
            <person name="Wang X."/>
            <person name="Wei L."/>
            <person name="Li C."/>
            <person name="Ma Q."/>
            <person name="Ju M."/>
            <person name="Zhao R."/>
            <person name="Li G."/>
            <person name="Mu C."/>
            <person name="Tian Q."/>
            <person name="Mei H."/>
            <person name="Zhang T."/>
            <person name="Gao T."/>
            <person name="Zhang H."/>
        </authorList>
    </citation>
    <scope>NUCLEOTIDE SEQUENCE</scope>
    <source>
        <strain evidence="9">KEN1</strain>
    </source>
</reference>
<dbReference type="GO" id="GO:0004518">
    <property type="term" value="F:nuclease activity"/>
    <property type="evidence" value="ECO:0007669"/>
    <property type="project" value="UniProtKB-KW"/>
</dbReference>
<evidence type="ECO:0000256" key="3">
    <source>
        <dbReference type="ARBA" id="ARBA00006958"/>
    </source>
</evidence>
<keyword evidence="6" id="KW-0378">Hydrolase</keyword>
<dbReference type="Pfam" id="PF13359">
    <property type="entry name" value="DDE_Tnp_4"/>
    <property type="match status" value="1"/>
</dbReference>
<keyword evidence="4" id="KW-0540">Nuclease</keyword>
<proteinExistence type="inferred from homology"/>
<organism evidence="9">
    <name type="scientific">Sesamum latifolium</name>
    <dbReference type="NCBI Taxonomy" id="2727402"/>
    <lineage>
        <taxon>Eukaryota</taxon>
        <taxon>Viridiplantae</taxon>
        <taxon>Streptophyta</taxon>
        <taxon>Embryophyta</taxon>
        <taxon>Tracheophyta</taxon>
        <taxon>Spermatophyta</taxon>
        <taxon>Magnoliopsida</taxon>
        <taxon>eudicotyledons</taxon>
        <taxon>Gunneridae</taxon>
        <taxon>Pentapetalae</taxon>
        <taxon>asterids</taxon>
        <taxon>lamiids</taxon>
        <taxon>Lamiales</taxon>
        <taxon>Pedaliaceae</taxon>
        <taxon>Sesamum</taxon>
    </lineage>
</organism>